<evidence type="ECO:0000313" key="2">
    <source>
        <dbReference type="Proteomes" id="UP000729701"/>
    </source>
</evidence>
<name>A0A951QN69_9CYAN</name>
<gene>
    <name evidence="1" type="ORF">KME60_14340</name>
</gene>
<accession>A0A951QN69</accession>
<dbReference type="AlphaFoldDB" id="A0A951QN69"/>
<protein>
    <submittedName>
        <fullName evidence="1">Uncharacterized protein</fullName>
    </submittedName>
</protein>
<sequence length="78" mass="9378">MATRPTEAEGVSLTGRLRRERLWRTWRFNPLSIKINVTDYWSMSLILRRWLDVENLVERRNFASLHPSKLMTWSTSSR</sequence>
<proteinExistence type="predicted"/>
<dbReference type="EMBL" id="JAHHGZ010000013">
    <property type="protein sequence ID" value="MBW4668566.1"/>
    <property type="molecule type" value="Genomic_DNA"/>
</dbReference>
<dbReference type="Proteomes" id="UP000729701">
    <property type="component" value="Unassembled WGS sequence"/>
</dbReference>
<evidence type="ECO:0000313" key="1">
    <source>
        <dbReference type="EMBL" id="MBW4668566.1"/>
    </source>
</evidence>
<organism evidence="1 2">
    <name type="scientific">Cyanomargarita calcarea GSE-NOS-MK-12-04C</name>
    <dbReference type="NCBI Taxonomy" id="2839659"/>
    <lineage>
        <taxon>Bacteria</taxon>
        <taxon>Bacillati</taxon>
        <taxon>Cyanobacteriota</taxon>
        <taxon>Cyanophyceae</taxon>
        <taxon>Nostocales</taxon>
        <taxon>Cyanomargaritaceae</taxon>
        <taxon>Cyanomargarita</taxon>
    </lineage>
</organism>
<reference evidence="1" key="2">
    <citation type="journal article" date="2022" name="Microbiol. Resour. Announc.">
        <title>Metagenome Sequencing to Explore Phylogenomics of Terrestrial Cyanobacteria.</title>
        <authorList>
            <person name="Ward R.D."/>
            <person name="Stajich J.E."/>
            <person name="Johansen J.R."/>
            <person name="Huntemann M."/>
            <person name="Clum A."/>
            <person name="Foster B."/>
            <person name="Foster B."/>
            <person name="Roux S."/>
            <person name="Palaniappan K."/>
            <person name="Varghese N."/>
            <person name="Mukherjee S."/>
            <person name="Reddy T.B.K."/>
            <person name="Daum C."/>
            <person name="Copeland A."/>
            <person name="Chen I.A."/>
            <person name="Ivanova N.N."/>
            <person name="Kyrpides N.C."/>
            <person name="Shapiro N."/>
            <person name="Eloe-Fadrosh E.A."/>
            <person name="Pietrasiak N."/>
        </authorList>
    </citation>
    <scope>NUCLEOTIDE SEQUENCE</scope>
    <source>
        <strain evidence="1">GSE-NOS-MK-12-04C</strain>
    </source>
</reference>
<comment type="caution">
    <text evidence="1">The sequence shown here is derived from an EMBL/GenBank/DDBJ whole genome shotgun (WGS) entry which is preliminary data.</text>
</comment>
<reference evidence="1" key="1">
    <citation type="submission" date="2021-05" db="EMBL/GenBank/DDBJ databases">
        <authorList>
            <person name="Pietrasiak N."/>
            <person name="Ward R."/>
            <person name="Stajich J.E."/>
            <person name="Kurbessoian T."/>
        </authorList>
    </citation>
    <scope>NUCLEOTIDE SEQUENCE</scope>
    <source>
        <strain evidence="1">GSE-NOS-MK-12-04C</strain>
    </source>
</reference>